<dbReference type="EMBL" id="SOBT01000012">
    <property type="protein sequence ID" value="TDU24384.1"/>
    <property type="molecule type" value="Genomic_DNA"/>
</dbReference>
<evidence type="ECO:0000259" key="3">
    <source>
        <dbReference type="Pfam" id="PF13505"/>
    </source>
</evidence>
<organism evidence="4 5">
    <name type="scientific">Panacagrimonas perspica</name>
    <dbReference type="NCBI Taxonomy" id="381431"/>
    <lineage>
        <taxon>Bacteria</taxon>
        <taxon>Pseudomonadati</taxon>
        <taxon>Pseudomonadota</taxon>
        <taxon>Gammaproteobacteria</taxon>
        <taxon>Nevskiales</taxon>
        <taxon>Nevskiaceae</taxon>
        <taxon>Panacagrimonas</taxon>
    </lineage>
</organism>
<dbReference type="Gene3D" id="2.40.160.20">
    <property type="match status" value="1"/>
</dbReference>
<feature type="chain" id="PRO_5020552165" evidence="2">
    <location>
        <begin position="26"/>
        <end position="183"/>
    </location>
</feature>
<feature type="signal peptide" evidence="2">
    <location>
        <begin position="1"/>
        <end position="25"/>
    </location>
</feature>
<feature type="domain" description="Outer membrane protein beta-barrel" evidence="3">
    <location>
        <begin position="10"/>
        <end position="180"/>
    </location>
</feature>
<keyword evidence="5" id="KW-1185">Reference proteome</keyword>
<dbReference type="RefSeq" id="WP_133883795.1">
    <property type="nucleotide sequence ID" value="NZ_MWIN01000003.1"/>
</dbReference>
<keyword evidence="1 2" id="KW-0732">Signal</keyword>
<proteinExistence type="predicted"/>
<dbReference type="Proteomes" id="UP000295341">
    <property type="component" value="Unassembled WGS sequence"/>
</dbReference>
<evidence type="ECO:0000256" key="2">
    <source>
        <dbReference type="SAM" id="SignalP"/>
    </source>
</evidence>
<reference evidence="4 5" key="1">
    <citation type="submission" date="2019-03" db="EMBL/GenBank/DDBJ databases">
        <title>Genomic Encyclopedia of Type Strains, Phase IV (KMG-IV): sequencing the most valuable type-strain genomes for metagenomic binning, comparative biology and taxonomic classification.</title>
        <authorList>
            <person name="Goeker M."/>
        </authorList>
    </citation>
    <scope>NUCLEOTIDE SEQUENCE [LARGE SCALE GENOMIC DNA]</scope>
    <source>
        <strain evidence="4 5">DSM 26377</strain>
    </source>
</reference>
<protein>
    <submittedName>
        <fullName evidence="4">Outer membrane protein with beta-barrel domain</fullName>
    </submittedName>
</protein>
<dbReference type="Pfam" id="PF13505">
    <property type="entry name" value="OMP_b-brl"/>
    <property type="match status" value="1"/>
</dbReference>
<evidence type="ECO:0000256" key="1">
    <source>
        <dbReference type="ARBA" id="ARBA00022729"/>
    </source>
</evidence>
<sequence length="183" mass="19396">MISVRSWGLASVALCAALVHQTASAEIVVGGGVGMSQLSKYDDVDEGTAYRAFAGYRSSDLPLYFEVQYFDSGDMDIDDVDDVSLSFDGFTAAVGFRLPLSDTGSDILIKGGGYMQDSKLEGPGGSADDDGSGGMLGIGGNWMFTEHFGLNLDVQVLFGVEDFANKEDLTLATVGLVYSFYTD</sequence>
<dbReference type="InterPro" id="IPR011250">
    <property type="entry name" value="OMP/PagP_B-barrel"/>
</dbReference>
<comment type="caution">
    <text evidence="4">The sequence shown here is derived from an EMBL/GenBank/DDBJ whole genome shotgun (WGS) entry which is preliminary data.</text>
</comment>
<accession>A0A4R7NTG6</accession>
<name>A0A4R7NTG6_9GAMM</name>
<dbReference type="AlphaFoldDB" id="A0A4R7NTG6"/>
<gene>
    <name evidence="4" type="ORF">DFR24_4652</name>
</gene>
<evidence type="ECO:0000313" key="5">
    <source>
        <dbReference type="Proteomes" id="UP000295341"/>
    </source>
</evidence>
<evidence type="ECO:0000313" key="4">
    <source>
        <dbReference type="EMBL" id="TDU24384.1"/>
    </source>
</evidence>
<dbReference type="InterPro" id="IPR027385">
    <property type="entry name" value="Beta-barrel_OMP"/>
</dbReference>
<dbReference type="SUPFAM" id="SSF56925">
    <property type="entry name" value="OMPA-like"/>
    <property type="match status" value="1"/>
</dbReference>